<dbReference type="SUPFAM" id="SSF50685">
    <property type="entry name" value="Barwin-like endoglucanases"/>
    <property type="match status" value="1"/>
</dbReference>
<dbReference type="PANTHER" id="PTHR39160">
    <property type="entry name" value="CELL WALL-BINDING PROTEIN YOCH"/>
    <property type="match status" value="1"/>
</dbReference>
<reference evidence="5 6" key="1">
    <citation type="submission" date="2017-10" db="EMBL/GenBank/DDBJ databases">
        <title>Bacillus sp. nov., a halophilic bacterium isolated from a Keqin Lake.</title>
        <authorList>
            <person name="Wang H."/>
        </authorList>
    </citation>
    <scope>NUCLEOTIDE SEQUENCE [LARGE SCALE GENOMIC DNA]</scope>
    <source>
        <strain evidence="5 6">KCTC 13187</strain>
    </source>
</reference>
<dbReference type="EMBL" id="PDOE01000013">
    <property type="protein sequence ID" value="RKL65675.1"/>
    <property type="molecule type" value="Genomic_DNA"/>
</dbReference>
<dbReference type="GO" id="GO:0004553">
    <property type="term" value="F:hydrolase activity, hydrolyzing O-glycosyl compounds"/>
    <property type="evidence" value="ECO:0007669"/>
    <property type="project" value="InterPro"/>
</dbReference>
<dbReference type="AlphaFoldDB" id="A0A3A9KDW9"/>
<evidence type="ECO:0000313" key="5">
    <source>
        <dbReference type="EMBL" id="RKL65675.1"/>
    </source>
</evidence>
<feature type="region of interest" description="Disordered" evidence="2">
    <location>
        <begin position="180"/>
        <end position="284"/>
    </location>
</feature>
<feature type="compositionally biased region" description="Acidic residues" evidence="2">
    <location>
        <begin position="235"/>
        <end position="250"/>
    </location>
</feature>
<keyword evidence="6" id="KW-1185">Reference proteome</keyword>
<gene>
    <name evidence="5" type="ORF">CR203_19550</name>
</gene>
<feature type="compositionally biased region" description="Low complexity" evidence="2">
    <location>
        <begin position="257"/>
        <end position="266"/>
    </location>
</feature>
<comment type="caution">
    <text evidence="5">The sequence shown here is derived from an EMBL/GenBank/DDBJ whole genome shotgun (WGS) entry which is preliminary data.</text>
</comment>
<dbReference type="InterPro" id="IPR036366">
    <property type="entry name" value="PGBDSf"/>
</dbReference>
<name>A0A3A9KDW9_9BACI</name>
<dbReference type="GO" id="GO:0009254">
    <property type="term" value="P:peptidoglycan turnover"/>
    <property type="evidence" value="ECO:0007669"/>
    <property type="project" value="InterPro"/>
</dbReference>
<evidence type="ECO:0000313" key="6">
    <source>
        <dbReference type="Proteomes" id="UP000281498"/>
    </source>
</evidence>
<dbReference type="InterPro" id="IPR010611">
    <property type="entry name" value="3D_dom"/>
</dbReference>
<feature type="domain" description="3D" evidence="4">
    <location>
        <begin position="316"/>
        <end position="376"/>
    </location>
</feature>
<dbReference type="Pfam" id="PF01471">
    <property type="entry name" value="PG_binding_1"/>
    <property type="match status" value="2"/>
</dbReference>
<dbReference type="InterPro" id="IPR036908">
    <property type="entry name" value="RlpA-like_sf"/>
</dbReference>
<protein>
    <submittedName>
        <fullName evidence="5">Peptidoglycan-binding protein</fullName>
    </submittedName>
</protein>
<dbReference type="RefSeq" id="WP_110935982.1">
    <property type="nucleotide sequence ID" value="NZ_KZ614146.1"/>
</dbReference>
<dbReference type="GO" id="GO:0019867">
    <property type="term" value="C:outer membrane"/>
    <property type="evidence" value="ECO:0007669"/>
    <property type="project" value="InterPro"/>
</dbReference>
<dbReference type="SUPFAM" id="SSF47090">
    <property type="entry name" value="PGBD-like"/>
    <property type="match status" value="2"/>
</dbReference>
<feature type="domain" description="Peptidoglycan binding-like" evidence="3">
    <location>
        <begin position="51"/>
        <end position="107"/>
    </location>
</feature>
<dbReference type="Pfam" id="PF06725">
    <property type="entry name" value="3D"/>
    <property type="match status" value="1"/>
</dbReference>
<organism evidence="5 6">
    <name type="scientific">Salipaludibacillus neizhouensis</name>
    <dbReference type="NCBI Taxonomy" id="885475"/>
    <lineage>
        <taxon>Bacteria</taxon>
        <taxon>Bacillati</taxon>
        <taxon>Bacillota</taxon>
        <taxon>Bacilli</taxon>
        <taxon>Bacillales</taxon>
        <taxon>Bacillaceae</taxon>
    </lineage>
</organism>
<dbReference type="InterPro" id="IPR036365">
    <property type="entry name" value="PGBD-like_sf"/>
</dbReference>
<sequence length="377" mass="39994">MRNLIIGYKKSHFIGIILFVFATFFFMSPVLGEANEEAEFGDQLLIEGKNNDHVSELQELLNERGYISNSVSEGLYDSATREAVIDFQETAGIYVDGMAGTQTIGALSILEKGDEGKAVLALQHSLNSLGYYNAKLDGVFGPVTHEAVTGFQKSEGLVVDGLAGPKTYGALHKAINIQGNSSSTSVKGTETTETAVADTSESSTSDEASEQETKTEPDESSSEGEKAPEPSSSEDASEQETNTEPEESSSEEEKAPEPSSNENTNSKTEESTETSRSNQSGGRTMTVEATAYTAYCNGCSGTTATGIDLRNNPGKKVIAVDPSVIPLGSTVEVEGYGTAIAGDTGGAIKGNKIDLFMPNREDALNFGRRSLQITVLE</sequence>
<dbReference type="CDD" id="cd22786">
    <property type="entry name" value="DPBB_YuiC-like"/>
    <property type="match status" value="1"/>
</dbReference>
<keyword evidence="1" id="KW-0732">Signal</keyword>
<accession>A0A3A9KDW9</accession>
<dbReference type="Gene3D" id="1.10.101.10">
    <property type="entry name" value="PGBD-like superfamily/PGBD"/>
    <property type="match status" value="2"/>
</dbReference>
<dbReference type="InterPro" id="IPR002477">
    <property type="entry name" value="Peptidoglycan-bd-like"/>
</dbReference>
<feature type="domain" description="Peptidoglycan binding-like" evidence="3">
    <location>
        <begin position="116"/>
        <end position="171"/>
    </location>
</feature>
<proteinExistence type="predicted"/>
<evidence type="ECO:0000259" key="4">
    <source>
        <dbReference type="Pfam" id="PF06725"/>
    </source>
</evidence>
<evidence type="ECO:0000256" key="2">
    <source>
        <dbReference type="SAM" id="MobiDB-lite"/>
    </source>
</evidence>
<dbReference type="OrthoDB" id="9798935at2"/>
<dbReference type="InterPro" id="IPR051933">
    <property type="entry name" value="Resuscitation_pf_RpfB"/>
</dbReference>
<feature type="compositionally biased region" description="Basic and acidic residues" evidence="2">
    <location>
        <begin position="211"/>
        <end position="228"/>
    </location>
</feature>
<dbReference type="PANTHER" id="PTHR39160:SF4">
    <property type="entry name" value="RESUSCITATION-PROMOTING FACTOR RPFB"/>
    <property type="match status" value="1"/>
</dbReference>
<evidence type="ECO:0000259" key="3">
    <source>
        <dbReference type="Pfam" id="PF01471"/>
    </source>
</evidence>
<dbReference type="Proteomes" id="UP000281498">
    <property type="component" value="Unassembled WGS sequence"/>
</dbReference>
<feature type="compositionally biased region" description="Low complexity" evidence="2">
    <location>
        <begin position="189"/>
        <end position="206"/>
    </location>
</feature>
<evidence type="ECO:0000256" key="1">
    <source>
        <dbReference type="ARBA" id="ARBA00022729"/>
    </source>
</evidence>
<dbReference type="Gene3D" id="2.40.40.10">
    <property type="entry name" value="RlpA-like domain"/>
    <property type="match status" value="1"/>
</dbReference>